<name>A0A6H5G1Z9_9HEMI</name>
<dbReference type="SMART" id="SM00333">
    <property type="entry name" value="TUDOR"/>
    <property type="match status" value="4"/>
</dbReference>
<feature type="region of interest" description="Disordered" evidence="1">
    <location>
        <begin position="1058"/>
        <end position="1081"/>
    </location>
</feature>
<dbReference type="InterPro" id="IPR050621">
    <property type="entry name" value="Tudor_domain_containing"/>
</dbReference>
<evidence type="ECO:0000259" key="2">
    <source>
        <dbReference type="PROSITE" id="PS50304"/>
    </source>
</evidence>
<evidence type="ECO:0000313" key="4">
    <source>
        <dbReference type="Proteomes" id="UP000479000"/>
    </source>
</evidence>
<proteinExistence type="predicted"/>
<feature type="compositionally biased region" description="Polar residues" evidence="1">
    <location>
        <begin position="882"/>
        <end position="894"/>
    </location>
</feature>
<accession>A0A6H5G1Z9</accession>
<gene>
    <name evidence="3" type="ORF">NTEN_LOCUS2592</name>
</gene>
<dbReference type="CDD" id="cd20379">
    <property type="entry name" value="Tudor_dTUD-like"/>
    <property type="match status" value="1"/>
</dbReference>
<feature type="compositionally biased region" description="Low complexity" evidence="1">
    <location>
        <begin position="1070"/>
        <end position="1081"/>
    </location>
</feature>
<feature type="domain" description="Tudor" evidence="2">
    <location>
        <begin position="93"/>
        <end position="150"/>
    </location>
</feature>
<dbReference type="Pfam" id="PF00567">
    <property type="entry name" value="TUDOR"/>
    <property type="match status" value="4"/>
</dbReference>
<dbReference type="PANTHER" id="PTHR22948">
    <property type="entry name" value="TUDOR DOMAIN CONTAINING PROTEIN"/>
    <property type="match status" value="1"/>
</dbReference>
<dbReference type="InterPro" id="IPR002999">
    <property type="entry name" value="Tudor"/>
</dbReference>
<evidence type="ECO:0000313" key="3">
    <source>
        <dbReference type="EMBL" id="CAA9995882.1"/>
    </source>
</evidence>
<dbReference type="InterPro" id="IPR011677">
    <property type="entry name" value="TCTN1-3_dom"/>
</dbReference>
<dbReference type="PROSITE" id="PS50304">
    <property type="entry name" value="TUDOR"/>
    <property type="match status" value="2"/>
</dbReference>
<organism evidence="3 4">
    <name type="scientific">Nesidiocoris tenuis</name>
    <dbReference type="NCBI Taxonomy" id="355587"/>
    <lineage>
        <taxon>Eukaryota</taxon>
        <taxon>Metazoa</taxon>
        <taxon>Ecdysozoa</taxon>
        <taxon>Arthropoda</taxon>
        <taxon>Hexapoda</taxon>
        <taxon>Insecta</taxon>
        <taxon>Pterygota</taxon>
        <taxon>Neoptera</taxon>
        <taxon>Paraneoptera</taxon>
        <taxon>Hemiptera</taxon>
        <taxon>Heteroptera</taxon>
        <taxon>Panheteroptera</taxon>
        <taxon>Cimicomorpha</taxon>
        <taxon>Miridae</taxon>
        <taxon>Dicyphina</taxon>
        <taxon>Nesidiocoris</taxon>
    </lineage>
</organism>
<feature type="region of interest" description="Disordered" evidence="1">
    <location>
        <begin position="882"/>
        <end position="927"/>
    </location>
</feature>
<dbReference type="Proteomes" id="UP000479000">
    <property type="component" value="Unassembled WGS sequence"/>
</dbReference>
<dbReference type="EMBL" id="CADCXU010004119">
    <property type="protein sequence ID" value="CAA9995882.1"/>
    <property type="molecule type" value="Genomic_DNA"/>
</dbReference>
<dbReference type="OrthoDB" id="9989103at2759"/>
<dbReference type="Gene3D" id="2.40.50.90">
    <property type="match status" value="2"/>
</dbReference>
<dbReference type="Gene3D" id="2.30.30.140">
    <property type="match status" value="4"/>
</dbReference>
<protein>
    <recommendedName>
        <fullName evidence="2">Tudor domain-containing protein</fullName>
    </recommendedName>
</protein>
<dbReference type="Pfam" id="PF07773">
    <property type="entry name" value="TCTN_DUF1619"/>
    <property type="match status" value="1"/>
</dbReference>
<reference evidence="3 4" key="1">
    <citation type="submission" date="2020-02" db="EMBL/GenBank/DDBJ databases">
        <authorList>
            <person name="Ferguson B K."/>
        </authorList>
    </citation>
    <scope>NUCLEOTIDE SEQUENCE [LARGE SCALE GENOMIC DNA]</scope>
</reference>
<feature type="domain" description="Tudor" evidence="2">
    <location>
        <begin position="501"/>
        <end position="558"/>
    </location>
</feature>
<feature type="compositionally biased region" description="Low complexity" evidence="1">
    <location>
        <begin position="898"/>
        <end position="911"/>
    </location>
</feature>
<dbReference type="InterPro" id="IPR035437">
    <property type="entry name" value="SNase_OB-fold_sf"/>
</dbReference>
<feature type="non-terminal residue" evidence="3">
    <location>
        <position position="1714"/>
    </location>
</feature>
<dbReference type="SUPFAM" id="SSF63748">
    <property type="entry name" value="Tudor/PWWP/MBT"/>
    <property type="match status" value="3"/>
</dbReference>
<dbReference type="GO" id="GO:0005737">
    <property type="term" value="C:cytoplasm"/>
    <property type="evidence" value="ECO:0007669"/>
    <property type="project" value="UniProtKB-ARBA"/>
</dbReference>
<keyword evidence="4" id="KW-1185">Reference proteome</keyword>
<feature type="region of interest" description="Disordered" evidence="1">
    <location>
        <begin position="623"/>
        <end position="673"/>
    </location>
</feature>
<sequence length="1714" mass="187742">MKPGDDAIVDVLSISEEALLVNFYDGNGRSLCGGSNVPKICPMPIIQRSGSFIICHKENEAIFLHKEDTTEIIDLLNRLYKQHEGSEVPQMRNLEIGDICAAKSEDDNWYRARIMAINGASYLIYFVDYGNFENVLADNTRLLDSTFFMPELCVKVALPLNYKDSADCFNELGEDPIKCTFIRYNTVNKLWTVDLFNSSGKSYAQLWIEGNKAEDDGSIAVDPKLRAAGWCLRKGDSVPIIITHVESANHFFAHLQDNLVNLDILESKIQNLPPEPVDSDEMFAAKYEDSVWYRAIAAGEKVFYLDHGNTDEALEKRKLPDEFKRPREGFAIELHLCVAPVDGLWTDEANCIFDDFINKEDLNMIVKSLDFKIIVDLKSGDQFLSSILVDGGHAVPADLKQNDKKFIAQDAGNRDEDRVTPAEIDQQPPVVETVPKSTQVAGGPVSEPIKLNVDKDLYKNCTLVHSNGPYDFFVHTDDDQIKIEEMANALFEAGSFPKLEAVKQSDFVVAQFTEDDAYYRAVVTNVEPEIVVHFVDYGNSSPATTFHHLPNDLKHIPQLALRCSLQSPVGGWSVDAIDRFENLTAEAKAFDVEILSRGDPNIVDVVIDGRSINHLLDATAKFETPSQHPKLTSAPAEMDEPSKTSAFESSVDDRTASQTVKESSPAEMKSQNNQKSLKDTGYCYICYIKAGACYIQDEDTNSEVEKIMELLQNIDMSDEKQELKDVKIGDWVVTLYEESLYRATVVRSDPLEVFFVDYGNCSPAKKCFKPPADLISIKPLAVKVNLDFGDGLTLNEDGLVELQNLAEHGANYVLKGDSTIELSIEGAKVADLLKDYLVSSDACSPSPSIKTDTIIQTDAASAIVAEAVAIAPATIRSATTVSEEQAATSSTVTSMPEAVAPTPAAGTAPGVKDAPPSGPPATRAAADTATTNAAIALSMKPNEAQSFEVLVSHVVSPSEFYYQMDTDKVDEVVSRLASAEKDFETFDNCQSIEEVLPSPDANSEAMEVTSKPAAIGGVQITPISCTTNSCVTVSEATHSNISNASPMTDEMWIKEPKISKTSSSKQAHNGGESPSILSSSPASLAEFSGSSKVKIIQITTPSTSGCPTVKANSPSMVEPESAIVGEPADLDLPESKLVDITSNDVCHIEAKSNSPIDVFHSADVAVPEPEFCSSQLSVKLDSMALHSSPAQIEEQPDECISETASKKWTNVHSPHTDQTQSEVPSIDSAKSAQDAGCLFKPLNLKEAVLSVIDLKEPDQDNANPRDLLPCKDMIVDSEIPNLTPDNILQLTDEHSKQEIVKPSSQIVALTENDGKLSPSRKTGTANPANAKKKIIAKPDVPSVKSIQTPAPVTGNILKFFKVNCLEIEIASGFQRKFNSLPTHFDSDSLPEKLVCPQSQNEFTKKKFIANNSEDEIQSFRCSKNVDPTTVDPIFADPYYCYGESYLAPVNPVLCYEIENSPYLGRYFLEEKTAGTKKHLESRLEALSVRGLNIFTDQLPLPVPADREPYRYGSPLRYAGGELLTIPTSLLGKGSCSAQVVRYLLDVDNVCNSYADPASCVTDGRFQLSSFLSGDSAEKLWLADIQSGNSRTSVDSAVAVYCGRADRPFSGYVECDDLPSIMKTRYDRAANACENVVTQLRFDLKWFENRLTLANVTVLLSTVSLSNQLTSVPSRKRSRPTIWQHFQVALIARLSTQQYLGKSSFSVCWDGCRGK</sequence>
<evidence type="ECO:0000256" key="1">
    <source>
        <dbReference type="SAM" id="MobiDB-lite"/>
    </source>
</evidence>
<dbReference type="PANTHER" id="PTHR22948:SF29">
    <property type="entry name" value="FI02030P-RELATED"/>
    <property type="match status" value="1"/>
</dbReference>